<dbReference type="GO" id="GO:0046872">
    <property type="term" value="F:metal ion binding"/>
    <property type="evidence" value="ECO:0007669"/>
    <property type="project" value="UniProtKB-KW"/>
</dbReference>
<evidence type="ECO:0000256" key="1">
    <source>
        <dbReference type="ARBA" id="ARBA00001946"/>
    </source>
</evidence>
<dbReference type="Gene3D" id="3.30.1490.20">
    <property type="entry name" value="ATP-grasp fold, A domain"/>
    <property type="match status" value="1"/>
</dbReference>
<comment type="catalytic activity">
    <reaction evidence="14">
        <text>pyruvate + ATP + H2O = phosphoenolpyruvate + AMP + phosphate + 2 H(+)</text>
        <dbReference type="Rhea" id="RHEA:11364"/>
        <dbReference type="ChEBI" id="CHEBI:15361"/>
        <dbReference type="ChEBI" id="CHEBI:15377"/>
        <dbReference type="ChEBI" id="CHEBI:15378"/>
        <dbReference type="ChEBI" id="CHEBI:30616"/>
        <dbReference type="ChEBI" id="CHEBI:43474"/>
        <dbReference type="ChEBI" id="CHEBI:58702"/>
        <dbReference type="ChEBI" id="CHEBI:456215"/>
        <dbReference type="EC" id="2.7.9.2"/>
    </reaction>
</comment>
<keyword evidence="8" id="KW-0479">Metal-binding</keyword>
<keyword evidence="16" id="KW-0670">Pyruvate</keyword>
<evidence type="ECO:0000259" key="15">
    <source>
        <dbReference type="Pfam" id="PF01326"/>
    </source>
</evidence>
<dbReference type="InterPro" id="IPR013815">
    <property type="entry name" value="ATP_grasp_subdomain_1"/>
</dbReference>
<dbReference type="UniPathway" id="UPA00138"/>
<dbReference type="GO" id="GO:0006094">
    <property type="term" value="P:gluconeogenesis"/>
    <property type="evidence" value="ECO:0007669"/>
    <property type="project" value="UniProtKB-UniPathway"/>
</dbReference>
<dbReference type="PANTHER" id="PTHR43030:SF1">
    <property type="entry name" value="PHOSPHOENOLPYRUVATE SYNTHASE"/>
    <property type="match status" value="1"/>
</dbReference>
<comment type="similarity">
    <text evidence="4">Belongs to the PEP-utilizing enzyme family.</text>
</comment>
<evidence type="ECO:0000256" key="7">
    <source>
        <dbReference type="ARBA" id="ARBA00022679"/>
    </source>
</evidence>
<name>A0A366HAW1_9BURK</name>
<evidence type="ECO:0000256" key="3">
    <source>
        <dbReference type="ARBA" id="ARBA00004742"/>
    </source>
</evidence>
<protein>
    <recommendedName>
        <fullName evidence="6">Phosphoenolpyruvate synthase</fullName>
        <ecNumber evidence="5">2.7.9.2</ecNumber>
    </recommendedName>
    <alternativeName>
        <fullName evidence="13">Pyruvate, water dikinase</fullName>
    </alternativeName>
</protein>
<dbReference type="RefSeq" id="WP_113933710.1">
    <property type="nucleotide sequence ID" value="NZ_JACCEU010000007.1"/>
</dbReference>
<evidence type="ECO:0000256" key="4">
    <source>
        <dbReference type="ARBA" id="ARBA00007837"/>
    </source>
</evidence>
<dbReference type="AlphaFoldDB" id="A0A366HAW1"/>
<dbReference type="InterPro" id="IPR002192">
    <property type="entry name" value="PPDK_AMP/ATP-bd"/>
</dbReference>
<keyword evidence="9" id="KW-0547">Nucleotide-binding</keyword>
<proteinExistence type="inferred from homology"/>
<feature type="domain" description="Pyruvate phosphate dikinase AMP/ATP-binding" evidence="15">
    <location>
        <begin position="17"/>
        <end position="322"/>
    </location>
</feature>
<evidence type="ECO:0000256" key="6">
    <source>
        <dbReference type="ARBA" id="ARBA00021623"/>
    </source>
</evidence>
<keyword evidence="7" id="KW-0808">Transferase</keyword>
<evidence type="ECO:0000256" key="9">
    <source>
        <dbReference type="ARBA" id="ARBA00022741"/>
    </source>
</evidence>
<evidence type="ECO:0000256" key="2">
    <source>
        <dbReference type="ARBA" id="ARBA00002988"/>
    </source>
</evidence>
<dbReference type="GO" id="GO:0005524">
    <property type="term" value="F:ATP binding"/>
    <property type="evidence" value="ECO:0007669"/>
    <property type="project" value="UniProtKB-KW"/>
</dbReference>
<keyword evidence="12" id="KW-0460">Magnesium</keyword>
<comment type="caution">
    <text evidence="16">The sequence shown here is derived from an EMBL/GenBank/DDBJ whole genome shotgun (WGS) entry which is preliminary data.</text>
</comment>
<comment type="pathway">
    <text evidence="3">Carbohydrate biosynthesis; gluconeogenesis.</text>
</comment>
<dbReference type="EC" id="2.7.9.2" evidence="5"/>
<keyword evidence="17" id="KW-1185">Reference proteome</keyword>
<keyword evidence="10 16" id="KW-0418">Kinase</keyword>
<evidence type="ECO:0000256" key="14">
    <source>
        <dbReference type="ARBA" id="ARBA00047700"/>
    </source>
</evidence>
<accession>A0A366HAW1</accession>
<dbReference type="Gene3D" id="3.30.470.20">
    <property type="entry name" value="ATP-grasp fold, B domain"/>
    <property type="match status" value="1"/>
</dbReference>
<evidence type="ECO:0000256" key="13">
    <source>
        <dbReference type="ARBA" id="ARBA00033470"/>
    </source>
</evidence>
<evidence type="ECO:0000256" key="10">
    <source>
        <dbReference type="ARBA" id="ARBA00022777"/>
    </source>
</evidence>
<dbReference type="SUPFAM" id="SSF56059">
    <property type="entry name" value="Glutathione synthetase ATP-binding domain-like"/>
    <property type="match status" value="1"/>
</dbReference>
<evidence type="ECO:0000256" key="12">
    <source>
        <dbReference type="ARBA" id="ARBA00022842"/>
    </source>
</evidence>
<dbReference type="EMBL" id="QNRQ01000006">
    <property type="protein sequence ID" value="RBP38866.1"/>
    <property type="molecule type" value="Genomic_DNA"/>
</dbReference>
<dbReference type="PANTHER" id="PTHR43030">
    <property type="entry name" value="PHOSPHOENOLPYRUVATE SYNTHASE"/>
    <property type="match status" value="1"/>
</dbReference>
<dbReference type="Proteomes" id="UP000253628">
    <property type="component" value="Unassembled WGS sequence"/>
</dbReference>
<dbReference type="OrthoDB" id="9765468at2"/>
<gene>
    <name evidence="16" type="ORF">DFR37_106160</name>
</gene>
<sequence length="345" mass="37243">MQDEILTFEQQGALDVARVGGKGHGLAVMAQAGIPVAPGFIITTSVHQAYLRQTGLERRLNEALASMDRDSLVARETLEREVAAWFDGTRMPPDLRDVVCQGYAELARALQLPDLAVAVRSSATAEDTADTSFAGEYETYVGMRGADAMEQHIRRCWASVFSARAVAYAWKHGIDPLAVHMAVVVQKVVDARAAGVMFTVSPTTGDRSRIVIEASYGLGLGVVGGDVTPDRYVVAKVEGYIVERILGDKHLEYGPDGLATPVDRARRDEFCLSDAEAINLAKMGKRLERMHNAPQDIEFAIDRGLPADDNLVLLQCRPVTVKLPGGAAADDVISRLTASVLSAVR</sequence>
<evidence type="ECO:0000313" key="17">
    <source>
        <dbReference type="Proteomes" id="UP000253628"/>
    </source>
</evidence>
<evidence type="ECO:0000313" key="16">
    <source>
        <dbReference type="EMBL" id="RBP38866.1"/>
    </source>
</evidence>
<keyword evidence="11" id="KW-0067">ATP-binding</keyword>
<dbReference type="Pfam" id="PF01326">
    <property type="entry name" value="PPDK_N"/>
    <property type="match status" value="1"/>
</dbReference>
<evidence type="ECO:0000256" key="8">
    <source>
        <dbReference type="ARBA" id="ARBA00022723"/>
    </source>
</evidence>
<comment type="function">
    <text evidence="2">Catalyzes the phosphorylation of pyruvate to phosphoenolpyruvate.</text>
</comment>
<evidence type="ECO:0000256" key="11">
    <source>
        <dbReference type="ARBA" id="ARBA00022840"/>
    </source>
</evidence>
<dbReference type="GO" id="GO:0008986">
    <property type="term" value="F:pyruvate, water dikinase activity"/>
    <property type="evidence" value="ECO:0007669"/>
    <property type="project" value="UniProtKB-EC"/>
</dbReference>
<comment type="cofactor">
    <cofactor evidence="1">
        <name>Mg(2+)</name>
        <dbReference type="ChEBI" id="CHEBI:18420"/>
    </cofactor>
</comment>
<evidence type="ECO:0000256" key="5">
    <source>
        <dbReference type="ARBA" id="ARBA00011996"/>
    </source>
</evidence>
<dbReference type="InterPro" id="IPR006319">
    <property type="entry name" value="PEP_synth"/>
</dbReference>
<reference evidence="16 17" key="1">
    <citation type="submission" date="2018-06" db="EMBL/GenBank/DDBJ databases">
        <title>Genomic Encyclopedia of Type Strains, Phase IV (KMG-IV): sequencing the most valuable type-strain genomes for metagenomic binning, comparative biology and taxonomic classification.</title>
        <authorList>
            <person name="Goeker M."/>
        </authorList>
    </citation>
    <scope>NUCLEOTIDE SEQUENCE [LARGE SCALE GENOMIC DNA]</scope>
    <source>
        <strain evidence="16 17">DSM 25520</strain>
    </source>
</reference>
<organism evidence="16 17">
    <name type="scientific">Eoetvoesiella caeni</name>
    <dbReference type="NCBI Taxonomy" id="645616"/>
    <lineage>
        <taxon>Bacteria</taxon>
        <taxon>Pseudomonadati</taxon>
        <taxon>Pseudomonadota</taxon>
        <taxon>Betaproteobacteria</taxon>
        <taxon>Burkholderiales</taxon>
        <taxon>Alcaligenaceae</taxon>
        <taxon>Eoetvoesiella</taxon>
    </lineage>
</organism>